<keyword evidence="2" id="KW-1185">Reference proteome</keyword>
<organism evidence="1 2">
    <name type="scientific">Stylosanthes scabra</name>
    <dbReference type="NCBI Taxonomy" id="79078"/>
    <lineage>
        <taxon>Eukaryota</taxon>
        <taxon>Viridiplantae</taxon>
        <taxon>Streptophyta</taxon>
        <taxon>Embryophyta</taxon>
        <taxon>Tracheophyta</taxon>
        <taxon>Spermatophyta</taxon>
        <taxon>Magnoliopsida</taxon>
        <taxon>eudicotyledons</taxon>
        <taxon>Gunneridae</taxon>
        <taxon>Pentapetalae</taxon>
        <taxon>rosids</taxon>
        <taxon>fabids</taxon>
        <taxon>Fabales</taxon>
        <taxon>Fabaceae</taxon>
        <taxon>Papilionoideae</taxon>
        <taxon>50 kb inversion clade</taxon>
        <taxon>dalbergioids sensu lato</taxon>
        <taxon>Dalbergieae</taxon>
        <taxon>Pterocarpus clade</taxon>
        <taxon>Stylosanthes</taxon>
    </lineage>
</organism>
<protein>
    <submittedName>
        <fullName evidence="1">Uncharacterized protein</fullName>
    </submittedName>
</protein>
<accession>A0ABU6VEI7</accession>
<evidence type="ECO:0000313" key="2">
    <source>
        <dbReference type="Proteomes" id="UP001341840"/>
    </source>
</evidence>
<proteinExistence type="predicted"/>
<gene>
    <name evidence="1" type="ORF">PIB30_036116</name>
</gene>
<comment type="caution">
    <text evidence="1">The sequence shown here is derived from an EMBL/GenBank/DDBJ whole genome shotgun (WGS) entry which is preliminary data.</text>
</comment>
<sequence>MEDLSMFQRPRTVALEYEKPETYGTVLTYPLYRLVECGSAGYPLLFSQPKLSLALTRWENDPSPILGIFELVASSCDNSSFDEPRPSSRHNLFGFSYNDIKTCFQKIRQSRINLVATSRAGGSSRVELATRSERVG</sequence>
<reference evidence="1 2" key="1">
    <citation type="journal article" date="2023" name="Plants (Basel)">
        <title>Bridging the Gap: Combining Genomics and Transcriptomics Approaches to Understand Stylosanthes scabra, an Orphan Legume from the Brazilian Caatinga.</title>
        <authorList>
            <person name="Ferreira-Neto J.R.C."/>
            <person name="da Silva M.D."/>
            <person name="Binneck E."/>
            <person name="de Melo N.F."/>
            <person name="da Silva R.H."/>
            <person name="de Melo A.L.T.M."/>
            <person name="Pandolfi V."/>
            <person name="Bustamante F.O."/>
            <person name="Brasileiro-Vidal A.C."/>
            <person name="Benko-Iseppon A.M."/>
        </authorList>
    </citation>
    <scope>NUCLEOTIDE SEQUENCE [LARGE SCALE GENOMIC DNA]</scope>
    <source>
        <tissue evidence="1">Leaves</tissue>
    </source>
</reference>
<name>A0ABU6VEI7_9FABA</name>
<evidence type="ECO:0000313" key="1">
    <source>
        <dbReference type="EMBL" id="MED6170953.1"/>
    </source>
</evidence>
<dbReference type="Proteomes" id="UP001341840">
    <property type="component" value="Unassembled WGS sequence"/>
</dbReference>
<dbReference type="EMBL" id="JASCZI010151210">
    <property type="protein sequence ID" value="MED6170953.1"/>
    <property type="molecule type" value="Genomic_DNA"/>
</dbReference>